<dbReference type="FunCoup" id="E2BM79">
    <property type="interactions" value="1058"/>
</dbReference>
<dbReference type="InParanoid" id="E2BM79"/>
<dbReference type="OMA" id="SITPLMN"/>
<evidence type="ECO:0000313" key="3">
    <source>
        <dbReference type="Proteomes" id="UP000008237"/>
    </source>
</evidence>
<dbReference type="SUPFAM" id="SSF48371">
    <property type="entry name" value="ARM repeat"/>
    <property type="match status" value="1"/>
</dbReference>
<sequence length="638" mass="72655">MGNEKSALRGLEIEDKPVEVTDYWMHYDASVQDSSLQKLSIFISEPSLHFTATFGRPSPLERAAKNFMLYRHPCILKYISSWNKGSKFFLATEEARPLIQVIEKQNILQICIGLHSILRALIFLHETALASHNNICSSSIYVTAEGYWKLGGLECLCKFTDTTSTYYQRIRSYRYERGISPNEDIADLAKTANLTAIDSYAFGVLVEDILKNSQTIDETPNLLEFSEFCKKNLQNPDACLRSSVLNVLQHSFFTHEFIRIHAFLEELPLKTDVEREEFFTTLRQQLQMYPEAVVAEQLGRVLLSRMVLLDSTAQVKLLPFIFKPKDEKNDLETSLFTVSTFKTILVPRLLQMFCIRDVSIRLLLLSHFNSFVHVFDMDELKSHILPELLVGIKDTNDELVCATLRALADIVPILGAATVIGGNRGKLFTDGRPNKMMNNRSKNLGDIRKVLTLSKEIQNVYVNIDENNVHLSERPSPDGGEDKREKEFPFVEEECTWSDWEAQETVGNSHSYVEVPLDTVQTEQQNNTGDADLSSPVSESSNAKKTNYTKKLIISDITELDIKNSKTIKYPKEEFDFFTDMEPVIKKTQILHIEETEESPKNMFDVKTSGVTLEEHDDNGWGEDLSDLSIEDAHDSTI</sequence>
<dbReference type="InterPro" id="IPR011009">
    <property type="entry name" value="Kinase-like_dom_sf"/>
</dbReference>
<keyword evidence="3" id="KW-1185">Reference proteome</keyword>
<dbReference type="Gene3D" id="1.10.510.10">
    <property type="entry name" value="Transferase(Phosphotransferase) domain 1"/>
    <property type="match status" value="1"/>
</dbReference>
<gene>
    <name evidence="2" type="ORF">EAI_05995</name>
</gene>
<name>E2BM79_HARSA</name>
<accession>E2BM79</accession>
<dbReference type="Gene3D" id="3.30.200.20">
    <property type="entry name" value="Phosphorylase Kinase, domain 1"/>
    <property type="match status" value="1"/>
</dbReference>
<proteinExistence type="predicted"/>
<dbReference type="PANTHER" id="PTHR12984">
    <property type="entry name" value="SCY1-RELATED S/T PROTEIN KINASE-LIKE"/>
    <property type="match status" value="1"/>
</dbReference>
<feature type="region of interest" description="Disordered" evidence="1">
    <location>
        <begin position="614"/>
        <end position="638"/>
    </location>
</feature>
<evidence type="ECO:0000313" key="2">
    <source>
        <dbReference type="EMBL" id="EFN83205.1"/>
    </source>
</evidence>
<reference evidence="2 3" key="1">
    <citation type="journal article" date="2010" name="Science">
        <title>Genomic comparison of the ants Camponotus floridanus and Harpegnathos saltator.</title>
        <authorList>
            <person name="Bonasio R."/>
            <person name="Zhang G."/>
            <person name="Ye C."/>
            <person name="Mutti N.S."/>
            <person name="Fang X."/>
            <person name="Qin N."/>
            <person name="Donahue G."/>
            <person name="Yang P."/>
            <person name="Li Q."/>
            <person name="Li C."/>
            <person name="Zhang P."/>
            <person name="Huang Z."/>
            <person name="Berger S.L."/>
            <person name="Reinberg D."/>
            <person name="Wang J."/>
            <person name="Liebig J."/>
        </authorList>
    </citation>
    <scope>NUCLEOTIDE SEQUENCE [LARGE SCALE GENOMIC DNA]</scope>
    <source>
        <strain evidence="2 3">R22 G/1</strain>
    </source>
</reference>
<dbReference type="InterPro" id="IPR051177">
    <property type="entry name" value="CIK-Related_Protein"/>
</dbReference>
<dbReference type="InterPro" id="IPR016024">
    <property type="entry name" value="ARM-type_fold"/>
</dbReference>
<dbReference type="InterPro" id="IPR011989">
    <property type="entry name" value="ARM-like"/>
</dbReference>
<dbReference type="PANTHER" id="PTHR12984:SF15">
    <property type="entry name" value="PROTEIN-ASSOCIATING WITH THE CARBOXYL-TERMINAL DOMAIN OF EZRIN"/>
    <property type="match status" value="1"/>
</dbReference>
<organism evidence="3">
    <name type="scientific">Harpegnathos saltator</name>
    <name type="common">Jerdon's jumping ant</name>
    <dbReference type="NCBI Taxonomy" id="610380"/>
    <lineage>
        <taxon>Eukaryota</taxon>
        <taxon>Metazoa</taxon>
        <taxon>Ecdysozoa</taxon>
        <taxon>Arthropoda</taxon>
        <taxon>Hexapoda</taxon>
        <taxon>Insecta</taxon>
        <taxon>Pterygota</taxon>
        <taxon>Neoptera</taxon>
        <taxon>Endopterygota</taxon>
        <taxon>Hymenoptera</taxon>
        <taxon>Apocrita</taxon>
        <taxon>Aculeata</taxon>
        <taxon>Formicoidea</taxon>
        <taxon>Formicidae</taxon>
        <taxon>Ponerinae</taxon>
        <taxon>Ponerini</taxon>
        <taxon>Harpegnathos</taxon>
    </lineage>
</organism>
<dbReference type="EMBL" id="GL449158">
    <property type="protein sequence ID" value="EFN83205.1"/>
    <property type="molecule type" value="Genomic_DNA"/>
</dbReference>
<protein>
    <submittedName>
        <fullName evidence="2">Protein-associating with the carboxyl-terminal domain of ezrin</fullName>
    </submittedName>
</protein>
<dbReference type="KEGG" id="hst:105184402"/>
<feature type="compositionally biased region" description="Acidic residues" evidence="1">
    <location>
        <begin position="615"/>
        <end position="630"/>
    </location>
</feature>
<dbReference type="OrthoDB" id="9942861at2759"/>
<dbReference type="SUPFAM" id="SSF56112">
    <property type="entry name" value="Protein kinase-like (PK-like)"/>
    <property type="match status" value="1"/>
</dbReference>
<dbReference type="Gene3D" id="1.25.10.10">
    <property type="entry name" value="Leucine-rich Repeat Variant"/>
    <property type="match status" value="1"/>
</dbReference>
<dbReference type="AlphaFoldDB" id="E2BM79"/>
<evidence type="ECO:0000256" key="1">
    <source>
        <dbReference type="SAM" id="MobiDB-lite"/>
    </source>
</evidence>
<dbReference type="Proteomes" id="UP000008237">
    <property type="component" value="Unassembled WGS sequence"/>
</dbReference>